<dbReference type="InterPro" id="IPR036116">
    <property type="entry name" value="FN3_sf"/>
</dbReference>
<dbReference type="OMA" id="YSARFRI"/>
<dbReference type="GO" id="GO:0004896">
    <property type="term" value="F:cytokine receptor activity"/>
    <property type="evidence" value="ECO:0007669"/>
    <property type="project" value="TreeGrafter"/>
</dbReference>
<feature type="domain" description="Fibronectin type-III" evidence="3">
    <location>
        <begin position="143"/>
        <end position="241"/>
    </location>
</feature>
<keyword evidence="5" id="KW-1185">Reference proteome</keyword>
<feature type="region of interest" description="Disordered" evidence="1">
    <location>
        <begin position="308"/>
        <end position="436"/>
    </location>
</feature>
<dbReference type="GeneTree" id="ENSGT00940000158231"/>
<feature type="transmembrane region" description="Helical" evidence="2">
    <location>
        <begin position="246"/>
        <end position="270"/>
    </location>
</feature>
<dbReference type="InParanoid" id="A0A671XT01"/>
<dbReference type="PROSITE" id="PS50853">
    <property type="entry name" value="FN3"/>
    <property type="match status" value="1"/>
</dbReference>
<feature type="compositionally biased region" description="Low complexity" evidence="1">
    <location>
        <begin position="355"/>
        <end position="365"/>
    </location>
</feature>
<feature type="compositionally biased region" description="Basic and acidic residues" evidence="1">
    <location>
        <begin position="381"/>
        <end position="396"/>
    </location>
</feature>
<evidence type="ECO:0000256" key="1">
    <source>
        <dbReference type="SAM" id="MobiDB-lite"/>
    </source>
</evidence>
<reference evidence="4" key="1">
    <citation type="submission" date="2021-04" db="EMBL/GenBank/DDBJ databases">
        <authorList>
            <consortium name="Wellcome Sanger Institute Data Sharing"/>
        </authorList>
    </citation>
    <scope>NUCLEOTIDE SEQUENCE [LARGE SCALE GENOMIC DNA]</scope>
</reference>
<name>A0A671XT01_SPAAU</name>
<dbReference type="InterPro" id="IPR003961">
    <property type="entry name" value="FN3_dom"/>
</dbReference>
<proteinExistence type="predicted"/>
<dbReference type="SUPFAM" id="SSF49265">
    <property type="entry name" value="Fibronectin type III"/>
    <property type="match status" value="2"/>
</dbReference>
<dbReference type="PANTHER" id="PTHR20859:SF53">
    <property type="entry name" value="INTERLEUKIN-22 RECEPTOR SUBUNIT ALPHA-1"/>
    <property type="match status" value="1"/>
</dbReference>
<evidence type="ECO:0000256" key="2">
    <source>
        <dbReference type="SAM" id="Phobius"/>
    </source>
</evidence>
<dbReference type="Gene3D" id="2.60.40.10">
    <property type="entry name" value="Immunoglobulins"/>
    <property type="match status" value="1"/>
</dbReference>
<feature type="compositionally biased region" description="Acidic residues" evidence="1">
    <location>
        <begin position="331"/>
        <end position="343"/>
    </location>
</feature>
<dbReference type="InterPro" id="IPR015373">
    <property type="entry name" value="Interferon/interleukin_rcp_dom"/>
</dbReference>
<evidence type="ECO:0000313" key="4">
    <source>
        <dbReference type="Ensembl" id="ENSSAUP00010054274.1"/>
    </source>
</evidence>
<reference evidence="4" key="2">
    <citation type="submission" date="2025-08" db="UniProtKB">
        <authorList>
            <consortium name="Ensembl"/>
        </authorList>
    </citation>
    <scope>IDENTIFICATION</scope>
</reference>
<feature type="compositionally biased region" description="Acidic residues" evidence="1">
    <location>
        <begin position="414"/>
        <end position="432"/>
    </location>
</feature>
<dbReference type="Pfam" id="PF09294">
    <property type="entry name" value="Interfer-bind"/>
    <property type="match status" value="1"/>
</dbReference>
<keyword evidence="2" id="KW-0472">Membrane</keyword>
<feature type="compositionally biased region" description="Acidic residues" evidence="1">
    <location>
        <begin position="519"/>
        <end position="535"/>
    </location>
</feature>
<reference evidence="4" key="3">
    <citation type="submission" date="2025-09" db="UniProtKB">
        <authorList>
            <consortium name="Ensembl"/>
        </authorList>
    </citation>
    <scope>IDENTIFICATION</scope>
</reference>
<evidence type="ECO:0000313" key="5">
    <source>
        <dbReference type="Proteomes" id="UP000472265"/>
    </source>
</evidence>
<keyword evidence="2" id="KW-1133">Transmembrane helix</keyword>
<dbReference type="Pfam" id="PF01108">
    <property type="entry name" value="Tissue_fac"/>
    <property type="match status" value="1"/>
</dbReference>
<evidence type="ECO:0000259" key="3">
    <source>
        <dbReference type="PROSITE" id="PS50853"/>
    </source>
</evidence>
<dbReference type="PANTHER" id="PTHR20859">
    <property type="entry name" value="INTERFERON/INTERLEUKIN RECEPTOR"/>
    <property type="match status" value="1"/>
</dbReference>
<keyword evidence="2" id="KW-0812">Transmembrane</keyword>
<dbReference type="GO" id="GO:0005886">
    <property type="term" value="C:plasma membrane"/>
    <property type="evidence" value="ECO:0007669"/>
    <property type="project" value="TreeGrafter"/>
</dbReference>
<dbReference type="Ensembl" id="ENSSAUT00010057036.1">
    <property type="protein sequence ID" value="ENSSAUP00010054274.1"/>
    <property type="gene ID" value="ENSSAUG00010022373.1"/>
</dbReference>
<organism evidence="4 5">
    <name type="scientific">Sparus aurata</name>
    <name type="common">Gilthead sea bream</name>
    <dbReference type="NCBI Taxonomy" id="8175"/>
    <lineage>
        <taxon>Eukaryota</taxon>
        <taxon>Metazoa</taxon>
        <taxon>Chordata</taxon>
        <taxon>Craniata</taxon>
        <taxon>Vertebrata</taxon>
        <taxon>Euteleostomi</taxon>
        <taxon>Actinopterygii</taxon>
        <taxon>Neopterygii</taxon>
        <taxon>Teleostei</taxon>
        <taxon>Neoteleostei</taxon>
        <taxon>Acanthomorphata</taxon>
        <taxon>Eupercaria</taxon>
        <taxon>Spariformes</taxon>
        <taxon>Sparidae</taxon>
        <taxon>Sparus</taxon>
    </lineage>
</organism>
<dbReference type="InterPro" id="IPR050650">
    <property type="entry name" value="Type-II_Cytokine-TF_Rcpt"/>
</dbReference>
<feature type="region of interest" description="Disordered" evidence="1">
    <location>
        <begin position="516"/>
        <end position="542"/>
    </location>
</feature>
<dbReference type="Proteomes" id="UP000472265">
    <property type="component" value="Chromosome 9"/>
</dbReference>
<accession>A0A671XT01</accession>
<dbReference type="InterPro" id="IPR013783">
    <property type="entry name" value="Ig-like_fold"/>
</dbReference>
<protein>
    <recommendedName>
        <fullName evidence="3">Fibronectin type-III domain-containing protein</fullName>
    </recommendedName>
</protein>
<dbReference type="AlphaFoldDB" id="A0A671XT01"/>
<sequence>MILIKTLSVGSSQCVNALCFLSDSNDAVCHLELHEDRRMNCLLLLLYLMLLLDSGEYTDPLTSLPAPVNLSVKSVNFHHVLHWVPGSWHPTRDGVVTGQKETSAQVVLEDPEERHFLTVEARYNHNKSPLSVRKEFTPSIQTEIGAPKLSLAGFGTGIHVNISLPEPDRNSGVNDIGSHYMASYDISVKSRNEEKISQLIYNLSNLQEGEEYCVQVLPDFGVNRNSEPSDWVCAFTSILGPNRAPVVVGSVASVVIICLGVGMASTYLLYYTGFICKLKATLPRALIAALSEGYALTPERTIPDQISIYEEKQRRQNNPTTPKPASRHDNSEEEEEEEEEEDGLNAYMDRLTDLSSDQSSSQDSGNGSGSRTLEAEVPELEVVHEGLEEDKAKAEGAAEVCFTPEETGARDCITGEEEPQEEEEEPQEEEEEVCHSSGNVDLFSITLAALAAHEEEEEHPRDSLTNVLRLDQQPEAATDSELDDQTAVAVTLPAQEDFTGYEDRRADAFSDFFKTCEGETQEEEEEEDEEEEEEFSGYMRHT</sequence>